<evidence type="ECO:0000256" key="3">
    <source>
        <dbReference type="ARBA" id="ARBA00023319"/>
    </source>
</evidence>
<dbReference type="GO" id="GO:0002250">
    <property type="term" value="P:adaptive immune response"/>
    <property type="evidence" value="ECO:0007669"/>
    <property type="project" value="UniProtKB-KW"/>
</dbReference>
<dbReference type="InterPro" id="IPR013783">
    <property type="entry name" value="Ig-like_fold"/>
</dbReference>
<accession>A0A9L0R644</accession>
<dbReference type="PANTHER" id="PTHR19367:SF24">
    <property type="entry name" value="T CELL RECEPTOR ALPHA VARIABLE 8-4"/>
    <property type="match status" value="1"/>
</dbReference>
<dbReference type="Ensembl" id="ENSECAT00000132731.1">
    <property type="protein sequence ID" value="ENSECAP00000058326.1"/>
    <property type="gene ID" value="ENSECAG00000057676.1"/>
</dbReference>
<keyword evidence="2" id="KW-0391">Immunity</keyword>
<organism evidence="4 5">
    <name type="scientific">Equus caballus</name>
    <name type="common">Horse</name>
    <dbReference type="NCBI Taxonomy" id="9796"/>
    <lineage>
        <taxon>Eukaryota</taxon>
        <taxon>Metazoa</taxon>
        <taxon>Chordata</taxon>
        <taxon>Craniata</taxon>
        <taxon>Vertebrata</taxon>
        <taxon>Euteleostomi</taxon>
        <taxon>Mammalia</taxon>
        <taxon>Eutheria</taxon>
        <taxon>Laurasiatheria</taxon>
        <taxon>Perissodactyla</taxon>
        <taxon>Equidae</taxon>
        <taxon>Equus</taxon>
    </lineage>
</organism>
<dbReference type="InterPro" id="IPR051287">
    <property type="entry name" value="TCR_variable_region"/>
</dbReference>
<evidence type="ECO:0000313" key="4">
    <source>
        <dbReference type="Ensembl" id="ENSECAP00000058326.1"/>
    </source>
</evidence>
<dbReference type="PANTHER" id="PTHR19367">
    <property type="entry name" value="T-CELL RECEPTOR ALPHA CHAIN V REGION"/>
    <property type="match status" value="1"/>
</dbReference>
<reference evidence="4 5" key="1">
    <citation type="journal article" date="2009" name="Science">
        <title>Genome sequence, comparative analysis, and population genetics of the domestic horse.</title>
        <authorList>
            <consortium name="Broad Institute Genome Sequencing Platform"/>
            <consortium name="Broad Institute Whole Genome Assembly Team"/>
            <person name="Wade C.M."/>
            <person name="Giulotto E."/>
            <person name="Sigurdsson S."/>
            <person name="Zoli M."/>
            <person name="Gnerre S."/>
            <person name="Imsland F."/>
            <person name="Lear T.L."/>
            <person name="Adelson D.L."/>
            <person name="Bailey E."/>
            <person name="Bellone R.R."/>
            <person name="Bloecker H."/>
            <person name="Distl O."/>
            <person name="Edgar R.C."/>
            <person name="Garber M."/>
            <person name="Leeb T."/>
            <person name="Mauceli E."/>
            <person name="MacLeod J.N."/>
            <person name="Penedo M.C.T."/>
            <person name="Raison J.M."/>
            <person name="Sharpe T."/>
            <person name="Vogel J."/>
            <person name="Andersson L."/>
            <person name="Antczak D.F."/>
            <person name="Biagi T."/>
            <person name="Binns M.M."/>
            <person name="Chowdhary B.P."/>
            <person name="Coleman S.J."/>
            <person name="Della Valle G."/>
            <person name="Fryc S."/>
            <person name="Guerin G."/>
            <person name="Hasegawa T."/>
            <person name="Hill E.W."/>
            <person name="Jurka J."/>
            <person name="Kiialainen A."/>
            <person name="Lindgren G."/>
            <person name="Liu J."/>
            <person name="Magnani E."/>
            <person name="Mickelson J.R."/>
            <person name="Murray J."/>
            <person name="Nergadze S.G."/>
            <person name="Onofrio R."/>
            <person name="Pedroni S."/>
            <person name="Piras M.F."/>
            <person name="Raudsepp T."/>
            <person name="Rocchi M."/>
            <person name="Roeed K.H."/>
            <person name="Ryder O.A."/>
            <person name="Searle S."/>
            <person name="Skow L."/>
            <person name="Swinburne J.E."/>
            <person name="Syvaenen A.C."/>
            <person name="Tozaki T."/>
            <person name="Valberg S.J."/>
            <person name="Vaudin M."/>
            <person name="White J.R."/>
            <person name="Zody M.C."/>
            <person name="Lander E.S."/>
            <person name="Lindblad-Toh K."/>
        </authorList>
    </citation>
    <scope>NUCLEOTIDE SEQUENCE [LARGE SCALE GENOMIC DNA]</scope>
    <source>
        <strain evidence="4 5">Thoroughbred</strain>
    </source>
</reference>
<evidence type="ECO:0008006" key="6">
    <source>
        <dbReference type="Google" id="ProtNLM"/>
    </source>
</evidence>
<evidence type="ECO:0000256" key="2">
    <source>
        <dbReference type="ARBA" id="ARBA00023130"/>
    </source>
</evidence>
<name>A0A9L0R644_HORSE</name>
<sequence>MLEREVSFVANYHHPLSPPPCSWLMYPPCRLCRWEPVMRMRGQKRPKVIKRKCFNSFETFQSKRLVQPNLLTFPSSEGSVTSAAVLPAPAPQPAAFPLLSHAPAAHPSAGDGFCPDINASGRTRAQSVTQPDVHITVSEGAPLELRCDYSSSLPLYLFWYMQYPNQGLQLLLKYSLETALLQASKVLRLNLRRVRPPST</sequence>
<dbReference type="AlphaFoldDB" id="A0A9L0R644"/>
<dbReference type="Gene3D" id="2.60.40.10">
    <property type="entry name" value="Immunoglobulins"/>
    <property type="match status" value="1"/>
</dbReference>
<dbReference type="Proteomes" id="UP000002281">
    <property type="component" value="Chromosome 1"/>
</dbReference>
<keyword evidence="5" id="KW-1185">Reference proteome</keyword>
<proteinExistence type="predicted"/>
<protein>
    <recommendedName>
        <fullName evidence="6">Ig-like domain-containing protein</fullName>
    </recommendedName>
</protein>
<reference evidence="4" key="2">
    <citation type="submission" date="2025-08" db="UniProtKB">
        <authorList>
            <consortium name="Ensembl"/>
        </authorList>
    </citation>
    <scope>IDENTIFICATION</scope>
    <source>
        <strain evidence="4">Thoroughbred</strain>
    </source>
</reference>
<keyword evidence="3" id="KW-0393">Immunoglobulin domain</keyword>
<evidence type="ECO:0000313" key="5">
    <source>
        <dbReference type="Proteomes" id="UP000002281"/>
    </source>
</evidence>
<keyword evidence="2" id="KW-1064">Adaptive immunity</keyword>
<dbReference type="SUPFAM" id="SSF48726">
    <property type="entry name" value="Immunoglobulin"/>
    <property type="match status" value="1"/>
</dbReference>
<dbReference type="InterPro" id="IPR036179">
    <property type="entry name" value="Ig-like_dom_sf"/>
</dbReference>
<keyword evidence="1" id="KW-0732">Signal</keyword>
<evidence type="ECO:0000256" key="1">
    <source>
        <dbReference type="ARBA" id="ARBA00022729"/>
    </source>
</evidence>
<reference evidence="4" key="3">
    <citation type="submission" date="2025-09" db="UniProtKB">
        <authorList>
            <consortium name="Ensembl"/>
        </authorList>
    </citation>
    <scope>IDENTIFICATION</scope>
    <source>
        <strain evidence="4">Thoroughbred</strain>
    </source>
</reference>
<dbReference type="GeneTree" id="ENSGT00940000153073"/>